<name>A0ABZ0PC04_9PROT</name>
<sequence length="118" mass="13506">MRYLGLVVPLLLAACAERWERPGATEAQADAMNAQCRAMAAATVPRYIVSRVAAPARVERERTCRREGDRERCTTRERYIPARWEQVDLNSGQREAVRTGCMAEKGFTFRGYRLLRLE</sequence>
<gene>
    <name evidence="1" type="ORF">R9Z33_12975</name>
</gene>
<proteinExistence type="predicted"/>
<evidence type="ECO:0008006" key="3">
    <source>
        <dbReference type="Google" id="ProtNLM"/>
    </source>
</evidence>
<evidence type="ECO:0000313" key="1">
    <source>
        <dbReference type="EMBL" id="WPB83017.1"/>
    </source>
</evidence>
<evidence type="ECO:0000313" key="2">
    <source>
        <dbReference type="Proteomes" id="UP001305521"/>
    </source>
</evidence>
<dbReference type="EMBL" id="CP137852">
    <property type="protein sequence ID" value="WPB83017.1"/>
    <property type="molecule type" value="Genomic_DNA"/>
</dbReference>
<dbReference type="Proteomes" id="UP001305521">
    <property type="component" value="Chromosome"/>
</dbReference>
<accession>A0ABZ0PC04</accession>
<dbReference type="RefSeq" id="WP_318646998.1">
    <property type="nucleotide sequence ID" value="NZ_CP137852.1"/>
</dbReference>
<reference evidence="1 2" key="1">
    <citation type="submission" date="2023-11" db="EMBL/GenBank/DDBJ databases">
        <title>Arctic aerobic anoxygenic photoheterotroph Sediminicoccus rosea KRV36 adapts its photosynthesis to long days of polar summer.</title>
        <authorList>
            <person name="Tomasch J."/>
            <person name="Kopejtka K."/>
            <person name="Bily T."/>
            <person name="Gardiner A.T."/>
            <person name="Gardian Z."/>
            <person name="Shivaramu S."/>
            <person name="Koblizek M."/>
            <person name="Engelhardt F."/>
            <person name="Kaftan D."/>
        </authorList>
    </citation>
    <scope>NUCLEOTIDE SEQUENCE [LARGE SCALE GENOMIC DNA]</scope>
    <source>
        <strain evidence="1 2">R-30</strain>
    </source>
</reference>
<protein>
    <recommendedName>
        <fullName evidence="3">Lipoprotein</fullName>
    </recommendedName>
</protein>
<organism evidence="1 2">
    <name type="scientific">Sediminicoccus rosea</name>
    <dbReference type="NCBI Taxonomy" id="1225128"/>
    <lineage>
        <taxon>Bacteria</taxon>
        <taxon>Pseudomonadati</taxon>
        <taxon>Pseudomonadota</taxon>
        <taxon>Alphaproteobacteria</taxon>
        <taxon>Acetobacterales</taxon>
        <taxon>Roseomonadaceae</taxon>
        <taxon>Sediminicoccus</taxon>
    </lineage>
</organism>
<keyword evidence="2" id="KW-1185">Reference proteome</keyword>
<dbReference type="PROSITE" id="PS51257">
    <property type="entry name" value="PROKAR_LIPOPROTEIN"/>
    <property type="match status" value="1"/>
</dbReference>